<dbReference type="eggNOG" id="COG0863">
    <property type="taxonomic scope" value="Bacteria"/>
</dbReference>
<dbReference type="GO" id="GO:0003677">
    <property type="term" value="F:DNA binding"/>
    <property type="evidence" value="ECO:0007669"/>
    <property type="project" value="InterPro"/>
</dbReference>
<dbReference type="InterPro" id="IPR029063">
    <property type="entry name" value="SAM-dependent_MTases_sf"/>
</dbReference>
<dbReference type="InterPro" id="IPR001091">
    <property type="entry name" value="RM_Methyltransferase"/>
</dbReference>
<dbReference type="PRINTS" id="PR00508">
    <property type="entry name" value="S21N4MTFRASE"/>
</dbReference>
<keyword evidence="2" id="KW-0808">Transferase</keyword>
<evidence type="ECO:0000313" key="5">
    <source>
        <dbReference type="EMBL" id="ADY35087.1"/>
    </source>
</evidence>
<dbReference type="HOGENOM" id="CLU_024927_3_0_10"/>
<evidence type="ECO:0000256" key="2">
    <source>
        <dbReference type="ARBA" id="ARBA00022679"/>
    </source>
</evidence>
<dbReference type="KEGG" id="bsa:Bacsa_0489"/>
<protein>
    <recommendedName>
        <fullName evidence="3">Methyltransferase</fullName>
        <ecNumber evidence="3">2.1.1.-</ecNumber>
    </recommendedName>
</protein>
<dbReference type="Pfam" id="PF01555">
    <property type="entry name" value="N6_N4_Mtase"/>
    <property type="match status" value="1"/>
</dbReference>
<organism evidence="5 6">
    <name type="scientific">Phocaeicola salanitronis (strain DSM 18170 / JCM 13657 / CCUG 60908 / BL78)</name>
    <name type="common">Bacteroides salanitronis</name>
    <dbReference type="NCBI Taxonomy" id="667015"/>
    <lineage>
        <taxon>Bacteria</taxon>
        <taxon>Pseudomonadati</taxon>
        <taxon>Bacteroidota</taxon>
        <taxon>Bacteroidia</taxon>
        <taxon>Bacteroidales</taxon>
        <taxon>Bacteroidaceae</taxon>
        <taxon>Phocaeicola</taxon>
    </lineage>
</organism>
<dbReference type="Gene3D" id="3.40.50.150">
    <property type="entry name" value="Vaccinia Virus protein VP39"/>
    <property type="match status" value="1"/>
</dbReference>
<proteinExistence type="inferred from homology"/>
<dbReference type="EC" id="2.1.1.-" evidence="3"/>
<dbReference type="InterPro" id="IPR002941">
    <property type="entry name" value="DNA_methylase_N4/N6"/>
</dbReference>
<dbReference type="REBASE" id="33096">
    <property type="entry name" value="M.Bsa18170ORF489P"/>
</dbReference>
<evidence type="ECO:0000256" key="3">
    <source>
        <dbReference type="RuleBase" id="RU362026"/>
    </source>
</evidence>
<keyword evidence="6" id="KW-1185">Reference proteome</keyword>
<dbReference type="GO" id="GO:0008170">
    <property type="term" value="F:N-methyltransferase activity"/>
    <property type="evidence" value="ECO:0007669"/>
    <property type="project" value="InterPro"/>
</dbReference>
<comment type="similarity">
    <text evidence="3">Belongs to the N(4)/N(6)-methyltransferase family.</text>
</comment>
<reference evidence="5 6" key="1">
    <citation type="journal article" date="2011" name="Stand. Genomic Sci.">
        <title>Complete genome sequence of Bacteroides salanitronis type strain (BL78).</title>
        <authorList>
            <person name="Gronow S."/>
            <person name="Held B."/>
            <person name="Lucas S."/>
            <person name="Lapidus A."/>
            <person name="Del Rio T.G."/>
            <person name="Nolan M."/>
            <person name="Tice H."/>
            <person name="Deshpande S."/>
            <person name="Cheng J.F."/>
            <person name="Pitluck S."/>
            <person name="Liolios K."/>
            <person name="Pagani I."/>
            <person name="Ivanova N."/>
            <person name="Mavromatis K."/>
            <person name="Pati A."/>
            <person name="Tapia R."/>
            <person name="Han C."/>
            <person name="Goodwin L."/>
            <person name="Chen A."/>
            <person name="Palaniappan K."/>
            <person name="Land M."/>
            <person name="Hauser L."/>
            <person name="Chang Y.J."/>
            <person name="Jeffries C.D."/>
            <person name="Brambilla E.M."/>
            <person name="Rohde M."/>
            <person name="Goker M."/>
            <person name="Detter J.C."/>
            <person name="Woyke T."/>
            <person name="Bristow J."/>
            <person name="Markowitz V."/>
            <person name="Hugenholtz P."/>
            <person name="Kyrpides N.C."/>
            <person name="Klenk H.P."/>
            <person name="Eisen J.A."/>
        </authorList>
    </citation>
    <scope>NUCLEOTIDE SEQUENCE [LARGE SCALE GENOMIC DNA]</scope>
    <source>
        <strain evidence="5 6">DSM 18170</strain>
    </source>
</reference>
<dbReference type="Proteomes" id="UP000007486">
    <property type="component" value="Chromosome"/>
</dbReference>
<feature type="domain" description="DNA methylase N-4/N-6" evidence="4">
    <location>
        <begin position="23"/>
        <end position="243"/>
    </location>
</feature>
<dbReference type="OrthoDB" id="9800801at2"/>
<dbReference type="SUPFAM" id="SSF53335">
    <property type="entry name" value="S-adenosyl-L-methionine-dependent methyltransferases"/>
    <property type="match status" value="1"/>
</dbReference>
<evidence type="ECO:0000313" key="6">
    <source>
        <dbReference type="Proteomes" id="UP000007486"/>
    </source>
</evidence>
<dbReference type="RefSeq" id="WP_013616547.1">
    <property type="nucleotide sequence ID" value="NC_015164.1"/>
</dbReference>
<gene>
    <name evidence="5" type="ordered locus">Bacsa_0489</name>
</gene>
<dbReference type="GO" id="GO:0032259">
    <property type="term" value="P:methylation"/>
    <property type="evidence" value="ECO:0007669"/>
    <property type="project" value="UniProtKB-KW"/>
</dbReference>
<name>F0QZE2_PHOSB</name>
<keyword evidence="1 5" id="KW-0489">Methyltransferase</keyword>
<accession>F0QZE2</accession>
<dbReference type="AlphaFoldDB" id="F0QZE2"/>
<sequence length="262" mass="30375">MEQDKIYHMDCLEGMKQIADRSVDAVIADLPYGVLNRQNGAARWDQKIPLAPLWEQYLRITKPDSPIILFAQGMFTAELVLSQPKLWRYNLVWHKDRVSGHLNANRMPMRQHEDIVVFYRKLPVYHPQMIPCPPEKRNHDRRKTEGFTNRCYGDMKLAPVRIADDKYPTSVVSVPKEHCTGAFYHPTQKPVALIEYLIRTYTDEGDLVLDNCIGSGTTAIAALRTGRHYIGFEIDKSYCEIAEQRIREEGEQRERMNNGNKQ</sequence>
<dbReference type="STRING" id="667015.Bacsa_0489"/>
<dbReference type="EMBL" id="CP002530">
    <property type="protein sequence ID" value="ADY35087.1"/>
    <property type="molecule type" value="Genomic_DNA"/>
</dbReference>
<evidence type="ECO:0000259" key="4">
    <source>
        <dbReference type="Pfam" id="PF01555"/>
    </source>
</evidence>
<evidence type="ECO:0000256" key="1">
    <source>
        <dbReference type="ARBA" id="ARBA00022603"/>
    </source>
</evidence>